<evidence type="ECO:0000313" key="2">
    <source>
        <dbReference type="Proteomes" id="UP001226434"/>
    </source>
</evidence>
<dbReference type="GO" id="GO:0016740">
    <property type="term" value="F:transferase activity"/>
    <property type="evidence" value="ECO:0007669"/>
    <property type="project" value="UniProtKB-KW"/>
</dbReference>
<protein>
    <submittedName>
        <fullName evidence="1">Nucleotidyl transferase AbiEii/AbiGii toxin family protein</fullName>
    </submittedName>
</protein>
<proteinExistence type="predicted"/>
<reference evidence="1 2" key="1">
    <citation type="submission" date="2023-05" db="EMBL/GenBank/DDBJ databases">
        <title>Genome sequence of Pinibacter sp. MAH-24.</title>
        <authorList>
            <person name="Huq M.A."/>
        </authorList>
    </citation>
    <scope>NUCLEOTIDE SEQUENCE [LARGE SCALE GENOMIC DNA]</scope>
    <source>
        <strain evidence="1 2">MAH-24</strain>
    </source>
</reference>
<keyword evidence="2" id="KW-1185">Reference proteome</keyword>
<keyword evidence="1" id="KW-0808">Transferase</keyword>
<sequence>MIKSSTYTLDWITGLRTKLGKKVDPKMIEKVINALVLLEQLRINNLDLIFKGGTSLLLTSKTPKRFSIDIDIITKHTEKEITKVLDKIIGNGLFTRWESNNERKAAMEAPVTHYKLYYESKIDTNYGEEPILLDVLHTPNPYPKVIDYPIEHEWLESEGEITLVKVPVYDCILGDKLTAFAPKTTGILYSKERPVEIIKQLYDLSFLLQHLWQRLLPFLLLCLHLQTLSRNGH</sequence>
<name>A0ABT6RIM8_9BACT</name>
<dbReference type="Gene3D" id="3.10.450.620">
    <property type="entry name" value="JHP933, nucleotidyltransferase-like core domain"/>
    <property type="match status" value="1"/>
</dbReference>
<dbReference type="InterPro" id="IPR014942">
    <property type="entry name" value="AbiEii"/>
</dbReference>
<comment type="caution">
    <text evidence="1">The sequence shown here is derived from an EMBL/GenBank/DDBJ whole genome shotgun (WGS) entry which is preliminary data.</text>
</comment>
<accession>A0ABT6RIM8</accession>
<dbReference type="Proteomes" id="UP001226434">
    <property type="component" value="Unassembled WGS sequence"/>
</dbReference>
<gene>
    <name evidence="1" type="ORF">QJ048_21710</name>
</gene>
<dbReference type="EMBL" id="JASBRG010000007">
    <property type="protein sequence ID" value="MDI3322420.1"/>
    <property type="molecule type" value="Genomic_DNA"/>
</dbReference>
<evidence type="ECO:0000313" key="1">
    <source>
        <dbReference type="EMBL" id="MDI3322420.1"/>
    </source>
</evidence>
<organism evidence="1 2">
    <name type="scientific">Pinibacter soli</name>
    <dbReference type="NCBI Taxonomy" id="3044211"/>
    <lineage>
        <taxon>Bacteria</taxon>
        <taxon>Pseudomonadati</taxon>
        <taxon>Bacteroidota</taxon>
        <taxon>Chitinophagia</taxon>
        <taxon>Chitinophagales</taxon>
        <taxon>Chitinophagaceae</taxon>
        <taxon>Pinibacter</taxon>
    </lineage>
</organism>
<dbReference type="Pfam" id="PF08843">
    <property type="entry name" value="AbiEii"/>
    <property type="match status" value="1"/>
</dbReference>
<dbReference type="RefSeq" id="WP_282336539.1">
    <property type="nucleotide sequence ID" value="NZ_JASBRG010000007.1"/>
</dbReference>